<evidence type="ECO:0000313" key="3">
    <source>
        <dbReference type="EMBL" id="WTP53392.1"/>
    </source>
</evidence>
<dbReference type="InterPro" id="IPR001387">
    <property type="entry name" value="Cro/C1-type_HTH"/>
</dbReference>
<dbReference type="PRINTS" id="PR00364">
    <property type="entry name" value="DISEASERSIST"/>
</dbReference>
<dbReference type="SMART" id="SM00530">
    <property type="entry name" value="HTH_XRE"/>
    <property type="match status" value="1"/>
</dbReference>
<gene>
    <name evidence="3" type="ORF">OG288_36790</name>
</gene>
<feature type="compositionally biased region" description="Basic and acidic residues" evidence="1">
    <location>
        <begin position="9"/>
        <end position="21"/>
    </location>
</feature>
<evidence type="ECO:0000256" key="1">
    <source>
        <dbReference type="SAM" id="MobiDB-lite"/>
    </source>
</evidence>
<proteinExistence type="predicted"/>
<dbReference type="SUPFAM" id="SSF52540">
    <property type="entry name" value="P-loop containing nucleoside triphosphate hydrolases"/>
    <property type="match status" value="1"/>
</dbReference>
<feature type="region of interest" description="Disordered" evidence="1">
    <location>
        <begin position="1"/>
        <end position="35"/>
    </location>
</feature>
<organism evidence="3 4">
    <name type="scientific">Streptomyces tauricus</name>
    <dbReference type="NCBI Taxonomy" id="68274"/>
    <lineage>
        <taxon>Bacteria</taxon>
        <taxon>Bacillati</taxon>
        <taxon>Actinomycetota</taxon>
        <taxon>Actinomycetes</taxon>
        <taxon>Kitasatosporales</taxon>
        <taxon>Streptomycetaceae</taxon>
        <taxon>Streptomyces</taxon>
        <taxon>Streptomyces aurantiacus group</taxon>
    </lineage>
</organism>
<dbReference type="PANTHER" id="PTHR47691">
    <property type="entry name" value="REGULATOR-RELATED"/>
    <property type="match status" value="1"/>
</dbReference>
<dbReference type="Gene3D" id="1.10.260.40">
    <property type="entry name" value="lambda repressor-like DNA-binding domains"/>
    <property type="match status" value="1"/>
</dbReference>
<keyword evidence="4" id="KW-1185">Reference proteome</keyword>
<evidence type="ECO:0000313" key="4">
    <source>
        <dbReference type="Proteomes" id="UP001432166"/>
    </source>
</evidence>
<name>A0ABZ1JT71_9ACTN</name>
<dbReference type="InterPro" id="IPR010982">
    <property type="entry name" value="Lambda_DNA-bd_dom_sf"/>
</dbReference>
<dbReference type="InterPro" id="IPR027417">
    <property type="entry name" value="P-loop_NTPase"/>
</dbReference>
<feature type="domain" description="HTH cro/C1-type" evidence="2">
    <location>
        <begin position="75"/>
        <end position="128"/>
    </location>
</feature>
<accession>A0ABZ1JT71</accession>
<dbReference type="Gene3D" id="3.40.50.300">
    <property type="entry name" value="P-loop containing nucleotide triphosphate hydrolases"/>
    <property type="match status" value="1"/>
</dbReference>
<dbReference type="Pfam" id="PF13560">
    <property type="entry name" value="HTH_31"/>
    <property type="match status" value="1"/>
</dbReference>
<evidence type="ECO:0000259" key="2">
    <source>
        <dbReference type="PROSITE" id="PS50943"/>
    </source>
</evidence>
<dbReference type="SUPFAM" id="SSF47413">
    <property type="entry name" value="lambda repressor-like DNA-binding domains"/>
    <property type="match status" value="1"/>
</dbReference>
<dbReference type="InterPro" id="IPR041664">
    <property type="entry name" value="AAA_16"/>
</dbReference>
<dbReference type="PROSITE" id="PS50943">
    <property type="entry name" value="HTH_CROC1"/>
    <property type="match status" value="1"/>
</dbReference>
<dbReference type="PANTHER" id="PTHR47691:SF3">
    <property type="entry name" value="HTH-TYPE TRANSCRIPTIONAL REGULATOR RV0890C-RELATED"/>
    <property type="match status" value="1"/>
</dbReference>
<dbReference type="Proteomes" id="UP001432166">
    <property type="component" value="Chromosome"/>
</dbReference>
<protein>
    <submittedName>
        <fullName evidence="3">Helix-turn-helix domain-containing protein</fullName>
    </submittedName>
</protein>
<dbReference type="EMBL" id="CP108133">
    <property type="protein sequence ID" value="WTP53392.1"/>
    <property type="molecule type" value="Genomic_DNA"/>
</dbReference>
<reference evidence="3" key="1">
    <citation type="submission" date="2022-10" db="EMBL/GenBank/DDBJ databases">
        <title>The complete genomes of actinobacterial strains from the NBC collection.</title>
        <authorList>
            <person name="Joergensen T.S."/>
            <person name="Alvarez Arevalo M."/>
            <person name="Sterndorff E.B."/>
            <person name="Faurdal D."/>
            <person name="Vuksanovic O."/>
            <person name="Mourched A.-S."/>
            <person name="Charusanti P."/>
            <person name="Shaw S."/>
            <person name="Blin K."/>
            <person name="Weber T."/>
        </authorList>
    </citation>
    <scope>NUCLEOTIDE SEQUENCE</scope>
    <source>
        <strain evidence="3">NBC_00189</strain>
    </source>
</reference>
<dbReference type="RefSeq" id="WP_328939183.1">
    <property type="nucleotide sequence ID" value="NZ_CP108133.1"/>
</dbReference>
<dbReference type="Pfam" id="PF13191">
    <property type="entry name" value="AAA_16"/>
    <property type="match status" value="1"/>
</dbReference>
<sequence>MSELPPEGPIRKLNDHHEVRGHPPQSRNGPPSSICLAKSRRADHRIEAAALPPADGPPQLSREDAVSSSGFGDLLRAARMSKGLSLTELGQRVNYSKGHLSHVELGRKRPTSALAASCDDVLDTGGILARQLQREDFPARVRSRPRPLAQLPHPPVHFTGRQEHLGLLDRLLSDSEHGSAPRTVVVSGAPGTGKTALALQWASRAAHRFGDGTLYADLGGPAGNKLPAVVLEGFLLALGLDRDAIPGGLSERAASYRNILASRQLLIVLDNVASSQQVRPLMTGSASNSLVVMTSRLRLSGLALHEGAHSLVLDALRLDEAAEYLRSASARTTADVRPSRIARIARLCEGLPLALTAMVHHLDTPSDGGPILADPRESVRGRLDLLSVFGDELLSVRRALEESYCALPPLMARAVRVLGVCHPDGVDDTVAARSLGVTTSVARNLLAGLAEANLLAPLADGGYRWSPLMTAFAAELVDVP</sequence>